<dbReference type="GO" id="GO:0016925">
    <property type="term" value="P:protein sumoylation"/>
    <property type="evidence" value="ECO:0007669"/>
    <property type="project" value="TreeGrafter"/>
</dbReference>
<dbReference type="GO" id="GO:0019789">
    <property type="term" value="F:SUMO transferase activity"/>
    <property type="evidence" value="ECO:0007669"/>
    <property type="project" value="InterPro"/>
</dbReference>
<feature type="compositionally biased region" description="Polar residues" evidence="7">
    <location>
        <begin position="258"/>
        <end position="281"/>
    </location>
</feature>
<keyword evidence="2 5" id="KW-0863">Zinc-finger</keyword>
<feature type="compositionally biased region" description="Gly residues" evidence="7">
    <location>
        <begin position="361"/>
        <end position="373"/>
    </location>
</feature>
<dbReference type="InterPro" id="IPR017907">
    <property type="entry name" value="Znf_RING_CS"/>
</dbReference>
<dbReference type="OMA" id="NSRETHR"/>
<comment type="caution">
    <text evidence="9">The sequence shown here is derived from an EMBL/GenBank/DDBJ whole genome shotgun (WGS) entry which is preliminary data.</text>
</comment>
<sequence>MAAPVSDSSTALISNALASDLVYCAKCFLTAGNGSSFWLTSCGHIVCERCLFPEGVPLDAANRTHTCTYDRCRSANVSIAPLDEQLPQDLIPYFRPLHELIDEFTGAVKFQHGNILRLVEHYRGKMAMQRDILGKVKDELEKARDYKSQIDTLQAENERLRGQLASGTGGGMVQEYVGEAGYETGQKRKAPEQSGRSMGEAFRSSIANMPQPPPHHLTPPHPTPQFRPPQPIARISPQHAIQAQQQIHRPQSTNQFVSPMRHQNQRLSLRPGTTSSSPLSNGSGGRGGVPHFKRPPMPMQRPPGSAAPHSSFNNYQQAFHAPRSLDPRPSEPTRGGGQVSPFFSDSGMGNPTPMRHRIGVSMGGGGGGGGGGLNRPSTTSLIRGGTAGGVGVRGFGRPGGGGQIAGGGGFLDEIGRAGGGMRMPLGRGR</sequence>
<dbReference type="OrthoDB" id="2535391at2759"/>
<evidence type="ECO:0000259" key="8">
    <source>
        <dbReference type="PROSITE" id="PS50089"/>
    </source>
</evidence>
<evidence type="ECO:0000256" key="7">
    <source>
        <dbReference type="SAM" id="MobiDB-lite"/>
    </source>
</evidence>
<evidence type="ECO:0000256" key="1">
    <source>
        <dbReference type="ARBA" id="ARBA00022723"/>
    </source>
</evidence>
<feature type="region of interest" description="Disordered" evidence="7">
    <location>
        <begin position="360"/>
        <end position="379"/>
    </location>
</feature>
<keyword evidence="3" id="KW-0862">Zinc</keyword>
<dbReference type="GO" id="GO:0007129">
    <property type="term" value="P:homologous chromosome pairing at meiosis"/>
    <property type="evidence" value="ECO:0007669"/>
    <property type="project" value="TreeGrafter"/>
</dbReference>
<keyword evidence="6" id="KW-0175">Coiled coil</keyword>
<dbReference type="GO" id="GO:0007131">
    <property type="term" value="P:reciprocal meiotic recombination"/>
    <property type="evidence" value="ECO:0007669"/>
    <property type="project" value="InterPro"/>
</dbReference>
<dbReference type="STRING" id="698492.A0A0E9NR07"/>
<evidence type="ECO:0000256" key="6">
    <source>
        <dbReference type="SAM" id="Coils"/>
    </source>
</evidence>
<reference evidence="9 10" key="2">
    <citation type="journal article" date="2014" name="J. Gen. Appl. Microbiol.">
        <title>The early diverging ascomycetous budding yeast Saitoella complicata has three histone deacetylases belonging to the Clr6, Hos2, and Rpd3 lineages.</title>
        <authorList>
            <person name="Nishida H."/>
            <person name="Matsumoto T."/>
            <person name="Kondo S."/>
            <person name="Hamamoto M."/>
            <person name="Yoshikawa H."/>
        </authorList>
    </citation>
    <scope>NUCLEOTIDE SEQUENCE [LARGE SCALE GENOMIC DNA]</scope>
    <source>
        <strain evidence="9 10">NRRL Y-17804</strain>
    </source>
</reference>
<protein>
    <recommendedName>
        <fullName evidence="8">RING-type domain-containing protein</fullName>
    </recommendedName>
</protein>
<dbReference type="InterPro" id="IPR001841">
    <property type="entry name" value="Znf_RING"/>
</dbReference>
<keyword evidence="1" id="KW-0479">Metal-binding</keyword>
<dbReference type="GO" id="GO:0008270">
    <property type="term" value="F:zinc ion binding"/>
    <property type="evidence" value="ECO:0007669"/>
    <property type="project" value="UniProtKB-KW"/>
</dbReference>
<evidence type="ECO:0000313" key="9">
    <source>
        <dbReference type="EMBL" id="GAO52228.1"/>
    </source>
</evidence>
<keyword evidence="4" id="KW-0469">Meiosis</keyword>
<evidence type="ECO:0000313" key="10">
    <source>
        <dbReference type="Proteomes" id="UP000033140"/>
    </source>
</evidence>
<dbReference type="PANTHER" id="PTHR22663">
    <property type="entry name" value="RING FINGER PROTEIN NARYA-RELATED"/>
    <property type="match status" value="1"/>
</dbReference>
<dbReference type="InterPro" id="IPR042123">
    <property type="entry name" value="Zip3/RNF212-like"/>
</dbReference>
<evidence type="ECO:0000256" key="2">
    <source>
        <dbReference type="ARBA" id="ARBA00022771"/>
    </source>
</evidence>
<feature type="domain" description="RING-type" evidence="8">
    <location>
        <begin position="24"/>
        <end position="71"/>
    </location>
</feature>
<dbReference type="RefSeq" id="XP_019025385.1">
    <property type="nucleotide sequence ID" value="XM_019170577.1"/>
</dbReference>
<proteinExistence type="predicted"/>
<keyword evidence="10" id="KW-1185">Reference proteome</keyword>
<feature type="compositionally biased region" description="Polar residues" evidence="7">
    <location>
        <begin position="308"/>
        <end position="317"/>
    </location>
</feature>
<dbReference type="GO" id="GO:0000795">
    <property type="term" value="C:synaptonemal complex"/>
    <property type="evidence" value="ECO:0007669"/>
    <property type="project" value="InterPro"/>
</dbReference>
<reference evidence="9 10" key="1">
    <citation type="journal article" date="2011" name="J. Gen. Appl. Microbiol.">
        <title>Draft genome sequencing of the enigmatic yeast Saitoella complicata.</title>
        <authorList>
            <person name="Nishida H."/>
            <person name="Hamamoto M."/>
            <person name="Sugiyama J."/>
        </authorList>
    </citation>
    <scope>NUCLEOTIDE SEQUENCE [LARGE SCALE GENOMIC DNA]</scope>
    <source>
        <strain evidence="9 10">NRRL Y-17804</strain>
    </source>
</reference>
<feature type="compositionally biased region" description="Pro residues" evidence="7">
    <location>
        <begin position="210"/>
        <end position="231"/>
    </location>
</feature>
<feature type="region of interest" description="Disordered" evidence="7">
    <location>
        <begin position="258"/>
        <end position="352"/>
    </location>
</feature>
<evidence type="ECO:0000256" key="5">
    <source>
        <dbReference type="PROSITE-ProRule" id="PRU00175"/>
    </source>
</evidence>
<name>A0A0E9NR07_SAICN</name>
<dbReference type="EMBL" id="BACD03000063">
    <property type="protein sequence ID" value="GAO52228.1"/>
    <property type="molecule type" value="Genomic_DNA"/>
</dbReference>
<dbReference type="PROSITE" id="PS00518">
    <property type="entry name" value="ZF_RING_1"/>
    <property type="match status" value="1"/>
</dbReference>
<dbReference type="PANTHER" id="PTHR22663:SF17">
    <property type="entry name" value="RING FINGER PROTEIN NARYA-RELATED"/>
    <property type="match status" value="1"/>
</dbReference>
<evidence type="ECO:0000256" key="4">
    <source>
        <dbReference type="ARBA" id="ARBA00023254"/>
    </source>
</evidence>
<feature type="region of interest" description="Disordered" evidence="7">
    <location>
        <begin position="205"/>
        <end position="232"/>
    </location>
</feature>
<dbReference type="Pfam" id="PF14634">
    <property type="entry name" value="zf-RING_5"/>
    <property type="match status" value="1"/>
</dbReference>
<organism evidence="9 10">
    <name type="scientific">Saitoella complicata (strain BCRC 22490 / CBS 7301 / JCM 7358 / NBRC 10748 / NRRL Y-17804)</name>
    <dbReference type="NCBI Taxonomy" id="698492"/>
    <lineage>
        <taxon>Eukaryota</taxon>
        <taxon>Fungi</taxon>
        <taxon>Dikarya</taxon>
        <taxon>Ascomycota</taxon>
        <taxon>Taphrinomycotina</taxon>
        <taxon>Taphrinomycotina incertae sedis</taxon>
        <taxon>Saitoella</taxon>
    </lineage>
</organism>
<evidence type="ECO:0000256" key="3">
    <source>
        <dbReference type="ARBA" id="ARBA00022833"/>
    </source>
</evidence>
<dbReference type="Proteomes" id="UP000033140">
    <property type="component" value="Unassembled WGS sequence"/>
</dbReference>
<feature type="coiled-coil region" evidence="6">
    <location>
        <begin position="136"/>
        <end position="163"/>
    </location>
</feature>
<dbReference type="AlphaFoldDB" id="A0A0E9NR07"/>
<reference evidence="9 10" key="3">
    <citation type="journal article" date="2015" name="Genome Announc.">
        <title>Draft Genome Sequence of the Archiascomycetous Yeast Saitoella complicata.</title>
        <authorList>
            <person name="Yamauchi K."/>
            <person name="Kondo S."/>
            <person name="Hamamoto M."/>
            <person name="Takahashi Y."/>
            <person name="Ogura Y."/>
            <person name="Hayashi T."/>
            <person name="Nishida H."/>
        </authorList>
    </citation>
    <scope>NUCLEOTIDE SEQUENCE [LARGE SCALE GENOMIC DNA]</scope>
    <source>
        <strain evidence="9 10">NRRL Y-17804</strain>
    </source>
</reference>
<dbReference type="PROSITE" id="PS50089">
    <property type="entry name" value="ZF_RING_2"/>
    <property type="match status" value="1"/>
</dbReference>
<gene>
    <name evidence="9" type="ORF">G7K_6310-t1</name>
</gene>
<accession>A0A0E9NR07</accession>